<evidence type="ECO:0000313" key="4">
    <source>
        <dbReference type="EMBL" id="GAA4309225.1"/>
    </source>
</evidence>
<evidence type="ECO:0000259" key="3">
    <source>
        <dbReference type="Pfam" id="PF22725"/>
    </source>
</evidence>
<evidence type="ECO:0000256" key="1">
    <source>
        <dbReference type="ARBA" id="ARBA00023002"/>
    </source>
</evidence>
<feature type="domain" description="Gfo/Idh/MocA-like oxidoreductase N-terminal" evidence="2">
    <location>
        <begin position="5"/>
        <end position="128"/>
    </location>
</feature>
<dbReference type="Pfam" id="PF01408">
    <property type="entry name" value="GFO_IDH_MocA"/>
    <property type="match status" value="1"/>
</dbReference>
<dbReference type="PANTHER" id="PTHR43818:SF11">
    <property type="entry name" value="BCDNA.GH03377"/>
    <property type="match status" value="1"/>
</dbReference>
<comment type="caution">
    <text evidence="4">The sequence shown here is derived from an EMBL/GenBank/DDBJ whole genome shotgun (WGS) entry which is preliminary data.</text>
</comment>
<dbReference type="InterPro" id="IPR050463">
    <property type="entry name" value="Gfo/Idh/MocA_oxidrdct_glycsds"/>
</dbReference>
<evidence type="ECO:0000313" key="5">
    <source>
        <dbReference type="Proteomes" id="UP001501207"/>
    </source>
</evidence>
<proteinExistence type="predicted"/>
<organism evidence="4 5">
    <name type="scientific">Compostibacter hankyongensis</name>
    <dbReference type="NCBI Taxonomy" id="1007089"/>
    <lineage>
        <taxon>Bacteria</taxon>
        <taxon>Pseudomonadati</taxon>
        <taxon>Bacteroidota</taxon>
        <taxon>Chitinophagia</taxon>
        <taxon>Chitinophagales</taxon>
        <taxon>Chitinophagaceae</taxon>
        <taxon>Compostibacter</taxon>
    </lineage>
</organism>
<feature type="domain" description="GFO/IDH/MocA-like oxidoreductase" evidence="3">
    <location>
        <begin position="140"/>
        <end position="285"/>
    </location>
</feature>
<name>A0ABP8FR43_9BACT</name>
<accession>A0ABP8FR43</accession>
<dbReference type="SUPFAM" id="SSF51735">
    <property type="entry name" value="NAD(P)-binding Rossmann-fold domains"/>
    <property type="match status" value="1"/>
</dbReference>
<keyword evidence="1" id="KW-0560">Oxidoreductase</keyword>
<dbReference type="PANTHER" id="PTHR43818">
    <property type="entry name" value="BCDNA.GH03377"/>
    <property type="match status" value="1"/>
</dbReference>
<keyword evidence="5" id="KW-1185">Reference proteome</keyword>
<dbReference type="Gene3D" id="3.40.50.720">
    <property type="entry name" value="NAD(P)-binding Rossmann-like Domain"/>
    <property type="match status" value="1"/>
</dbReference>
<protein>
    <submittedName>
        <fullName evidence="4">Gfo/Idh/MocA family oxidoreductase</fullName>
    </submittedName>
</protein>
<dbReference type="EMBL" id="BAABFN010000002">
    <property type="protein sequence ID" value="GAA4309225.1"/>
    <property type="molecule type" value="Genomic_DNA"/>
</dbReference>
<dbReference type="InterPro" id="IPR036291">
    <property type="entry name" value="NAD(P)-bd_dom_sf"/>
</dbReference>
<dbReference type="InterPro" id="IPR055170">
    <property type="entry name" value="GFO_IDH_MocA-like_dom"/>
</dbReference>
<reference evidence="5" key="1">
    <citation type="journal article" date="2019" name="Int. J. Syst. Evol. Microbiol.">
        <title>The Global Catalogue of Microorganisms (GCM) 10K type strain sequencing project: providing services to taxonomists for standard genome sequencing and annotation.</title>
        <authorList>
            <consortium name="The Broad Institute Genomics Platform"/>
            <consortium name="The Broad Institute Genome Sequencing Center for Infectious Disease"/>
            <person name="Wu L."/>
            <person name="Ma J."/>
        </authorList>
    </citation>
    <scope>NUCLEOTIDE SEQUENCE [LARGE SCALE GENOMIC DNA]</scope>
    <source>
        <strain evidence="5">JCM 17664</strain>
    </source>
</reference>
<evidence type="ECO:0000259" key="2">
    <source>
        <dbReference type="Pfam" id="PF01408"/>
    </source>
</evidence>
<dbReference type="Pfam" id="PF22725">
    <property type="entry name" value="GFO_IDH_MocA_C3"/>
    <property type="match status" value="1"/>
</dbReference>
<dbReference type="Proteomes" id="UP001501207">
    <property type="component" value="Unassembled WGS sequence"/>
</dbReference>
<dbReference type="RefSeq" id="WP_344978261.1">
    <property type="nucleotide sequence ID" value="NZ_BAABFN010000002.1"/>
</dbReference>
<dbReference type="SUPFAM" id="SSF55347">
    <property type="entry name" value="Glyceraldehyde-3-phosphate dehydrogenase-like, C-terminal domain"/>
    <property type="match status" value="1"/>
</dbReference>
<dbReference type="InterPro" id="IPR000683">
    <property type="entry name" value="Gfo/Idh/MocA-like_OxRdtase_N"/>
</dbReference>
<dbReference type="Gene3D" id="3.30.360.10">
    <property type="entry name" value="Dihydrodipicolinate Reductase, domain 2"/>
    <property type="match status" value="1"/>
</dbReference>
<sequence length="385" mass="43796">MKELSIGIVGYKFMGRAHSNGWKKAPLFFDLPFKPVLKAVCGRNEAALNEFARKWGWQETETSWRKMVERPDIDVIDIAAPQHLHYDIAIAAAKNGKHVFCEKPLAMSSAQAEEMLEACEQNRVHHFLNHNYRRVPAISLAKKLIDTKKIGQIYHWRCCYQQDWVMDPNFPLTWQLQQEFAQSGPQWDLNSHCVDMALYLIGKITAVSALTGHFITERPLAEEATSHNLKVRAKSIESGKVTVEDAALMMVRFENGAMGSFEATRFAMGRKNRLSFEIYGSSGAITFDLERMNELRYYSAEDDQDTKGFKTILATAESHKYMDHWWPEGHIIGYEHTFVHAMADFLTSLKEDEMISPNFTDGIQGLKVLEAGIRSAQTGNVISII</sequence>
<gene>
    <name evidence="4" type="ORF">GCM10023143_17100</name>
</gene>